<dbReference type="SUPFAM" id="SSF49503">
    <property type="entry name" value="Cupredoxins"/>
    <property type="match status" value="1"/>
</dbReference>
<gene>
    <name evidence="3" type="ORF">QJS35_20770</name>
</gene>
<organism evidence="3 4">
    <name type="scientific">Cohnella silvisoli</name>
    <dbReference type="NCBI Taxonomy" id="2873699"/>
    <lineage>
        <taxon>Bacteria</taxon>
        <taxon>Bacillati</taxon>
        <taxon>Bacillota</taxon>
        <taxon>Bacilli</taxon>
        <taxon>Bacillales</taxon>
        <taxon>Paenibacillaceae</taxon>
        <taxon>Cohnella</taxon>
    </lineage>
</organism>
<proteinExistence type="predicted"/>
<dbReference type="InterPro" id="IPR008972">
    <property type="entry name" value="Cupredoxin"/>
</dbReference>
<feature type="chain" id="PRO_5046946927" evidence="2">
    <location>
        <begin position="23"/>
        <end position="129"/>
    </location>
</feature>
<feature type="signal peptide" evidence="2">
    <location>
        <begin position="1"/>
        <end position="22"/>
    </location>
</feature>
<accession>A0ABV1KXM3</accession>
<evidence type="ECO:0000256" key="2">
    <source>
        <dbReference type="SAM" id="SignalP"/>
    </source>
</evidence>
<dbReference type="RefSeq" id="WP_232187196.1">
    <property type="nucleotide sequence ID" value="NZ_JAIOAP010000011.1"/>
</dbReference>
<dbReference type="PROSITE" id="PS51257">
    <property type="entry name" value="PROKAR_LIPOPROTEIN"/>
    <property type="match status" value="1"/>
</dbReference>
<dbReference type="Proteomes" id="UP001493487">
    <property type="component" value="Unassembled WGS sequence"/>
</dbReference>
<keyword evidence="4" id="KW-1185">Reference proteome</keyword>
<evidence type="ECO:0000313" key="3">
    <source>
        <dbReference type="EMBL" id="MEQ4484824.1"/>
    </source>
</evidence>
<keyword evidence="2" id="KW-0732">Signal</keyword>
<name>A0ABV1KXM3_9BACL</name>
<reference evidence="3 4" key="1">
    <citation type="journal article" date="2023" name="Genome Announc.">
        <title>Pan-Genome Analyses of the Genus Cohnella and Proposal of the Novel Species Cohnella silvisoli sp. nov., Isolated from Forest Soil.</title>
        <authorList>
            <person name="Wang C."/>
            <person name="Mao L."/>
            <person name="Bao G."/>
            <person name="Zhu H."/>
        </authorList>
    </citation>
    <scope>NUCLEOTIDE SEQUENCE [LARGE SCALE GENOMIC DNA]</scope>
    <source>
        <strain evidence="3 4">NL03-T5-1</strain>
    </source>
</reference>
<dbReference type="EMBL" id="JASKHM010000012">
    <property type="protein sequence ID" value="MEQ4484824.1"/>
    <property type="molecule type" value="Genomic_DNA"/>
</dbReference>
<protein>
    <submittedName>
        <fullName evidence="3">Cytochrome c oxidase subunit II</fullName>
    </submittedName>
</protein>
<evidence type="ECO:0000313" key="4">
    <source>
        <dbReference type="Proteomes" id="UP001493487"/>
    </source>
</evidence>
<comment type="caution">
    <text evidence="3">The sequence shown here is derived from an EMBL/GenBank/DDBJ whole genome shotgun (WGS) entry which is preliminary data.</text>
</comment>
<dbReference type="Gene3D" id="2.60.40.420">
    <property type="entry name" value="Cupredoxins - blue copper proteins"/>
    <property type="match status" value="1"/>
</dbReference>
<feature type="region of interest" description="Disordered" evidence="1">
    <location>
        <begin position="22"/>
        <end position="45"/>
    </location>
</feature>
<evidence type="ECO:0000256" key="1">
    <source>
        <dbReference type="SAM" id="MobiDB-lite"/>
    </source>
</evidence>
<sequence>MYKKLAFFLTATALLLALSACGSSNKDSNSGNSSPSADAPSESASEELVITATSWEFDKSEYTIPKDTPVKLTLENTKGAHGIEIIGQDISIRGNKSEIVKLPAGTYEIKCNIMCGNGHTQMKAKLIVS</sequence>